<protein>
    <submittedName>
        <fullName evidence="2">Uncharacterized protein</fullName>
    </submittedName>
</protein>
<dbReference type="AlphaFoldDB" id="A0A1E4SJC4"/>
<keyword evidence="3" id="KW-1185">Reference proteome</keyword>
<organism evidence="2 3">
    <name type="scientific">Suhomyces tanzawaensis NRRL Y-17324</name>
    <dbReference type="NCBI Taxonomy" id="984487"/>
    <lineage>
        <taxon>Eukaryota</taxon>
        <taxon>Fungi</taxon>
        <taxon>Dikarya</taxon>
        <taxon>Ascomycota</taxon>
        <taxon>Saccharomycotina</taxon>
        <taxon>Pichiomycetes</taxon>
        <taxon>Debaryomycetaceae</taxon>
        <taxon>Suhomyces</taxon>
    </lineage>
</organism>
<feature type="compositionally biased region" description="Basic and acidic residues" evidence="1">
    <location>
        <begin position="1"/>
        <end position="18"/>
    </location>
</feature>
<evidence type="ECO:0000313" key="3">
    <source>
        <dbReference type="Proteomes" id="UP000094285"/>
    </source>
</evidence>
<dbReference type="OrthoDB" id="376826at2759"/>
<dbReference type="Pfam" id="PF17316">
    <property type="entry name" value="Perilipin_2"/>
    <property type="match status" value="1"/>
</dbReference>
<name>A0A1E4SJC4_9ASCO</name>
<evidence type="ECO:0000256" key="1">
    <source>
        <dbReference type="SAM" id="MobiDB-lite"/>
    </source>
</evidence>
<gene>
    <name evidence="2" type="ORF">CANTADRAFT_49583</name>
</gene>
<dbReference type="GeneID" id="30983863"/>
<dbReference type="RefSeq" id="XP_020064737.1">
    <property type="nucleotide sequence ID" value="XM_020209727.1"/>
</dbReference>
<reference evidence="3" key="1">
    <citation type="submission" date="2016-05" db="EMBL/GenBank/DDBJ databases">
        <title>Comparative genomics of biotechnologically important yeasts.</title>
        <authorList>
            <consortium name="DOE Joint Genome Institute"/>
            <person name="Riley R."/>
            <person name="Haridas S."/>
            <person name="Wolfe K.H."/>
            <person name="Lopes M.R."/>
            <person name="Hittinger C.T."/>
            <person name="Goker M."/>
            <person name="Salamov A."/>
            <person name="Wisecaver J."/>
            <person name="Long T.M."/>
            <person name="Aerts A.L."/>
            <person name="Barry K."/>
            <person name="Choi C."/>
            <person name="Clum A."/>
            <person name="Coughlan A.Y."/>
            <person name="Deshpande S."/>
            <person name="Douglass A.P."/>
            <person name="Hanson S.J."/>
            <person name="Klenk H.-P."/>
            <person name="Labutti K."/>
            <person name="Lapidus A."/>
            <person name="Lindquist E."/>
            <person name="Lipzen A."/>
            <person name="Meier-Kolthoff J.P."/>
            <person name="Ohm R.A."/>
            <person name="Otillar R.P."/>
            <person name="Pangilinan J."/>
            <person name="Peng Y."/>
            <person name="Rokas A."/>
            <person name="Rosa C.A."/>
            <person name="Scheuner C."/>
            <person name="Sibirny A.A."/>
            <person name="Slot J.C."/>
            <person name="Stielow J.B."/>
            <person name="Sun H."/>
            <person name="Kurtzman C.P."/>
            <person name="Blackwell M."/>
            <person name="Grigoriev I.V."/>
            <person name="Jeffries T.W."/>
        </authorList>
    </citation>
    <scope>NUCLEOTIDE SEQUENCE [LARGE SCALE GENOMIC DNA]</scope>
    <source>
        <strain evidence="3">NRRL Y-17324</strain>
    </source>
</reference>
<feature type="region of interest" description="Disordered" evidence="1">
    <location>
        <begin position="1"/>
        <end position="28"/>
    </location>
</feature>
<accession>A0A1E4SJC4</accession>
<dbReference type="EMBL" id="KV453911">
    <property type="protein sequence ID" value="ODV79615.1"/>
    <property type="molecule type" value="Genomic_DNA"/>
</dbReference>
<sequence length="246" mass="27055">MTKQTDREVSTQAKEPEHPPVAPKQDNRNLCNHLHEYAMVRAVSDSIHAFPLYHDIVLKWSPTAAAIRETQPLKLVLDQGDKIGHAVLTKMDQLVPSLKTIESRDVTEPILKPVQVAITSVQNSVDSAKKGVNNTIVEPIQTMAVNVKLKVQTTLTDSTGKCVITSLVDPVVGPINYNLEHLVESYSPQTRKVAKDGFSSEISRTIELFKNIATRSKESPQVLSGHQLPLIDSLARDEPAQGSNSN</sequence>
<proteinExistence type="predicted"/>
<dbReference type="Proteomes" id="UP000094285">
    <property type="component" value="Unassembled WGS sequence"/>
</dbReference>
<evidence type="ECO:0000313" key="2">
    <source>
        <dbReference type="EMBL" id="ODV79615.1"/>
    </source>
</evidence>